<dbReference type="AlphaFoldDB" id="A0A1J5R440"/>
<organism evidence="5">
    <name type="scientific">mine drainage metagenome</name>
    <dbReference type="NCBI Taxonomy" id="410659"/>
    <lineage>
        <taxon>unclassified sequences</taxon>
        <taxon>metagenomes</taxon>
        <taxon>ecological metagenomes</taxon>
    </lineage>
</organism>
<sequence length="226" mass="24269">MATAPLRKTSLADQAYAAIRDLLLDGRRFRPGDKIGVEELTRELEVSRSPVWAALNRLTAEGLVEVRPRTGVFFRGFDAVRLQELYAVRCELEAMAVRLACAAPRPDLEPLRRSLAAQDQAAKAGDIDLYSQLATDFHDALAALPGNAVLAEQVRGLNLRIRCMCLAINRAAGDPLRQAAEHAAIVAALAAGDAAAAEQAVRRHVAQFVGLAAALTCTAPKKKRPG</sequence>
<protein>
    <submittedName>
        <fullName evidence="5">Pyruvate dehydrogenase complex repressor</fullName>
    </submittedName>
</protein>
<dbReference type="SUPFAM" id="SSF48008">
    <property type="entry name" value="GntR ligand-binding domain-like"/>
    <property type="match status" value="1"/>
</dbReference>
<name>A0A1J5R440_9ZZZZ</name>
<dbReference type="InterPro" id="IPR011711">
    <property type="entry name" value="GntR_C"/>
</dbReference>
<evidence type="ECO:0000256" key="2">
    <source>
        <dbReference type="ARBA" id="ARBA00023125"/>
    </source>
</evidence>
<dbReference type="Gene3D" id="1.20.120.530">
    <property type="entry name" value="GntR ligand-binding domain-like"/>
    <property type="match status" value="1"/>
</dbReference>
<evidence type="ECO:0000256" key="1">
    <source>
        <dbReference type="ARBA" id="ARBA00023015"/>
    </source>
</evidence>
<dbReference type="Pfam" id="PF00392">
    <property type="entry name" value="GntR"/>
    <property type="match status" value="1"/>
</dbReference>
<keyword evidence="1" id="KW-0805">Transcription regulation</keyword>
<keyword evidence="3" id="KW-0804">Transcription</keyword>
<keyword evidence="5" id="KW-0670">Pyruvate</keyword>
<evidence type="ECO:0000259" key="4">
    <source>
        <dbReference type="PROSITE" id="PS50949"/>
    </source>
</evidence>
<dbReference type="EMBL" id="MLJW01000300">
    <property type="protein sequence ID" value="OIQ90210.1"/>
    <property type="molecule type" value="Genomic_DNA"/>
</dbReference>
<dbReference type="SMART" id="SM00895">
    <property type="entry name" value="FCD"/>
    <property type="match status" value="1"/>
</dbReference>
<evidence type="ECO:0000256" key="3">
    <source>
        <dbReference type="ARBA" id="ARBA00023163"/>
    </source>
</evidence>
<proteinExistence type="predicted"/>
<dbReference type="Pfam" id="PF07729">
    <property type="entry name" value="FCD"/>
    <property type="match status" value="1"/>
</dbReference>
<dbReference type="Gene3D" id="1.10.10.10">
    <property type="entry name" value="Winged helix-like DNA-binding domain superfamily/Winged helix DNA-binding domain"/>
    <property type="match status" value="1"/>
</dbReference>
<feature type="domain" description="HTH gntR-type" evidence="4">
    <location>
        <begin position="9"/>
        <end position="77"/>
    </location>
</feature>
<dbReference type="InterPro" id="IPR000524">
    <property type="entry name" value="Tscrpt_reg_HTH_GntR"/>
</dbReference>
<dbReference type="GO" id="GO:0003700">
    <property type="term" value="F:DNA-binding transcription factor activity"/>
    <property type="evidence" value="ECO:0007669"/>
    <property type="project" value="InterPro"/>
</dbReference>
<comment type="caution">
    <text evidence="5">The sequence shown here is derived from an EMBL/GenBank/DDBJ whole genome shotgun (WGS) entry which is preliminary data.</text>
</comment>
<dbReference type="InterPro" id="IPR008920">
    <property type="entry name" value="TF_FadR/GntR_C"/>
</dbReference>
<dbReference type="PANTHER" id="PTHR43537:SF45">
    <property type="entry name" value="GNTR FAMILY REGULATORY PROTEIN"/>
    <property type="match status" value="1"/>
</dbReference>
<dbReference type="GO" id="GO:0003677">
    <property type="term" value="F:DNA binding"/>
    <property type="evidence" value="ECO:0007669"/>
    <property type="project" value="UniProtKB-KW"/>
</dbReference>
<reference evidence="5" key="1">
    <citation type="submission" date="2016-10" db="EMBL/GenBank/DDBJ databases">
        <title>Sequence of Gallionella enrichment culture.</title>
        <authorList>
            <person name="Poehlein A."/>
            <person name="Muehling M."/>
            <person name="Daniel R."/>
        </authorList>
    </citation>
    <scope>NUCLEOTIDE SEQUENCE</scope>
</reference>
<keyword evidence="2" id="KW-0238">DNA-binding</keyword>
<dbReference type="SMART" id="SM00345">
    <property type="entry name" value="HTH_GNTR"/>
    <property type="match status" value="1"/>
</dbReference>
<evidence type="ECO:0000313" key="5">
    <source>
        <dbReference type="EMBL" id="OIQ90210.1"/>
    </source>
</evidence>
<dbReference type="PROSITE" id="PS50949">
    <property type="entry name" value="HTH_GNTR"/>
    <property type="match status" value="1"/>
</dbReference>
<dbReference type="CDD" id="cd07377">
    <property type="entry name" value="WHTH_GntR"/>
    <property type="match status" value="1"/>
</dbReference>
<dbReference type="InterPro" id="IPR036390">
    <property type="entry name" value="WH_DNA-bd_sf"/>
</dbReference>
<accession>A0A1J5R440</accession>
<dbReference type="SUPFAM" id="SSF46785">
    <property type="entry name" value="Winged helix' DNA-binding domain"/>
    <property type="match status" value="1"/>
</dbReference>
<dbReference type="InterPro" id="IPR036388">
    <property type="entry name" value="WH-like_DNA-bd_sf"/>
</dbReference>
<gene>
    <name evidence="5" type="primary">pdhR_9</name>
    <name evidence="5" type="ORF">GALL_278960</name>
</gene>
<dbReference type="PANTHER" id="PTHR43537">
    <property type="entry name" value="TRANSCRIPTIONAL REGULATOR, GNTR FAMILY"/>
    <property type="match status" value="1"/>
</dbReference>